<feature type="transmembrane region" description="Helical" evidence="6">
    <location>
        <begin position="253"/>
        <end position="274"/>
    </location>
</feature>
<evidence type="ECO:0000256" key="1">
    <source>
        <dbReference type="ARBA" id="ARBA00004651"/>
    </source>
</evidence>
<accession>A0ABU5DV95</accession>
<feature type="transmembrane region" description="Helical" evidence="6">
    <location>
        <begin position="280"/>
        <end position="299"/>
    </location>
</feature>
<evidence type="ECO:0000256" key="3">
    <source>
        <dbReference type="ARBA" id="ARBA00022692"/>
    </source>
</evidence>
<feature type="transmembrane region" description="Helical" evidence="6">
    <location>
        <begin position="206"/>
        <end position="225"/>
    </location>
</feature>
<dbReference type="CDD" id="cd06580">
    <property type="entry name" value="TM_PBP1_transp_TpRbsC_like"/>
    <property type="match status" value="1"/>
</dbReference>
<gene>
    <name evidence="7" type="ORF">SMD31_01735</name>
</gene>
<dbReference type="PANTHER" id="PTHR47089:SF1">
    <property type="entry name" value="GUANOSINE ABC TRANSPORTER PERMEASE PROTEIN NUPP"/>
    <property type="match status" value="1"/>
</dbReference>
<name>A0ABU5DV95_9PROT</name>
<evidence type="ECO:0000256" key="6">
    <source>
        <dbReference type="SAM" id="Phobius"/>
    </source>
</evidence>
<protein>
    <submittedName>
        <fullName evidence="7">ABC transporter permease</fullName>
    </submittedName>
</protein>
<feature type="transmembrane region" description="Helical" evidence="6">
    <location>
        <begin position="306"/>
        <end position="328"/>
    </location>
</feature>
<keyword evidence="8" id="KW-1185">Reference proteome</keyword>
<feature type="transmembrane region" description="Helical" evidence="6">
    <location>
        <begin position="144"/>
        <end position="165"/>
    </location>
</feature>
<dbReference type="PANTHER" id="PTHR47089">
    <property type="entry name" value="ABC TRANSPORTER, PERMEASE PROTEIN"/>
    <property type="match status" value="1"/>
</dbReference>
<feature type="transmembrane region" description="Helical" evidence="6">
    <location>
        <begin position="12"/>
        <end position="37"/>
    </location>
</feature>
<dbReference type="InterPro" id="IPR001851">
    <property type="entry name" value="ABC_transp_permease"/>
</dbReference>
<comment type="subcellular location">
    <subcellularLocation>
        <location evidence="1">Cell membrane</location>
        <topology evidence="1">Multi-pass membrane protein</topology>
    </subcellularLocation>
</comment>
<evidence type="ECO:0000313" key="8">
    <source>
        <dbReference type="Proteomes" id="UP001271769"/>
    </source>
</evidence>
<feature type="transmembrane region" description="Helical" evidence="6">
    <location>
        <begin position="57"/>
        <end position="80"/>
    </location>
</feature>
<keyword evidence="5 6" id="KW-0472">Membrane</keyword>
<keyword evidence="4 6" id="KW-1133">Transmembrane helix</keyword>
<evidence type="ECO:0000256" key="5">
    <source>
        <dbReference type="ARBA" id="ARBA00023136"/>
    </source>
</evidence>
<proteinExistence type="predicted"/>
<keyword evidence="3 6" id="KW-0812">Transmembrane</keyword>
<feature type="transmembrane region" description="Helical" evidence="6">
    <location>
        <begin position="92"/>
        <end position="110"/>
    </location>
</feature>
<comment type="caution">
    <text evidence="7">The sequence shown here is derived from an EMBL/GenBank/DDBJ whole genome shotgun (WGS) entry which is preliminary data.</text>
</comment>
<keyword evidence="2" id="KW-1003">Cell membrane</keyword>
<dbReference type="RefSeq" id="WP_320498908.1">
    <property type="nucleotide sequence ID" value="NZ_JAXCLX010000001.1"/>
</dbReference>
<dbReference type="Proteomes" id="UP001271769">
    <property type="component" value="Unassembled WGS sequence"/>
</dbReference>
<evidence type="ECO:0000256" key="4">
    <source>
        <dbReference type="ARBA" id="ARBA00022989"/>
    </source>
</evidence>
<organism evidence="7 8">
    <name type="scientific">Dongia rigui</name>
    <dbReference type="NCBI Taxonomy" id="940149"/>
    <lineage>
        <taxon>Bacteria</taxon>
        <taxon>Pseudomonadati</taxon>
        <taxon>Pseudomonadota</taxon>
        <taxon>Alphaproteobacteria</taxon>
        <taxon>Rhodospirillales</taxon>
        <taxon>Dongiaceae</taxon>
        <taxon>Dongia</taxon>
    </lineage>
</organism>
<evidence type="ECO:0000256" key="2">
    <source>
        <dbReference type="ARBA" id="ARBA00022475"/>
    </source>
</evidence>
<reference evidence="7 8" key="1">
    <citation type="journal article" date="2013" name="Antonie Van Leeuwenhoek">
        <title>Dongia rigui sp. nov., isolated from freshwater of a large wetland in Korea.</title>
        <authorList>
            <person name="Baik K.S."/>
            <person name="Hwang Y.M."/>
            <person name="Choi J.S."/>
            <person name="Kwon J."/>
            <person name="Seong C.N."/>
        </authorList>
    </citation>
    <scope>NUCLEOTIDE SEQUENCE [LARGE SCALE GENOMIC DNA]</scope>
    <source>
        <strain evidence="7 8">04SU4-P</strain>
    </source>
</reference>
<feature type="transmembrane region" description="Helical" evidence="6">
    <location>
        <begin position="116"/>
        <end position="137"/>
    </location>
</feature>
<dbReference type="Pfam" id="PF02653">
    <property type="entry name" value="BPD_transp_2"/>
    <property type="match status" value="1"/>
</dbReference>
<sequence>MSTRPSQLPRWLEIGVLPVINVLMALVVAGLILWTIGANPFDAIAILIEGAFGSGYGWGYTLYYATSFIFTGLAVAVAFHAGLFNIGGEGQAYIGGLGAGVVALACDGFLPAPLLVPLAILAAAGFGAAWAIVPAYLQAHRGNHIVITTIMFNFLAASLMVYLLVDVFRDPGQMSTQSRTFTENATLPEMATVFAWFGIKMSSTPLNLSLIWALICCVLVEIFIWRSRLGYEIRATGLAPRAAIYAGIKPGRIVMIAMAISGALAGSVGVNEILGVQHRLLLDFVAGAGFTGIAVALMGRNHPFGIVLASLLFGALYQGGAELAFEIPTITREMIITIQGLIILFSGALAYMNRPWVERLYLRLMAAKVREASSHG</sequence>
<evidence type="ECO:0000313" key="7">
    <source>
        <dbReference type="EMBL" id="MDY0870618.1"/>
    </source>
</evidence>
<feature type="transmembrane region" description="Helical" evidence="6">
    <location>
        <begin position="334"/>
        <end position="353"/>
    </location>
</feature>
<dbReference type="EMBL" id="JAXCLX010000001">
    <property type="protein sequence ID" value="MDY0870618.1"/>
    <property type="molecule type" value="Genomic_DNA"/>
</dbReference>